<proteinExistence type="predicted"/>
<dbReference type="Proteomes" id="UP001281130">
    <property type="component" value="Unassembled WGS sequence"/>
</dbReference>
<reference evidence="2" key="1">
    <citation type="submission" date="2023-11" db="EMBL/GenBank/DDBJ databases">
        <title>MicrobeMod: A computational toolkit for identifying prokaryotic methylation and restriction-modification with nanopore sequencing.</title>
        <authorList>
            <person name="Crits-Christoph A."/>
            <person name="Kang S.C."/>
            <person name="Lee H."/>
            <person name="Ostrov N."/>
        </authorList>
    </citation>
    <scope>NUCLEOTIDE SEQUENCE</scope>
    <source>
        <strain evidence="2">ATCC 51242</strain>
    </source>
</reference>
<gene>
    <name evidence="2" type="ORF">SIL72_15690</name>
</gene>
<dbReference type="PROSITE" id="PS51257">
    <property type="entry name" value="PROKAR_LIPOPROTEIN"/>
    <property type="match status" value="1"/>
</dbReference>
<accession>A0AB35TDU1</accession>
<protein>
    <submittedName>
        <fullName evidence="2">Uncharacterized protein</fullName>
    </submittedName>
</protein>
<sequence length="72" mass="7382">MAQRAKASHGGGRRIMAALVIPAVLLASALGCAREVEQNVEEEIETTGADETSRTPGSPEEPSAALIPAARA</sequence>
<name>A0AB35TDU1_RUBRA</name>
<comment type="caution">
    <text evidence="2">The sequence shown here is derived from an EMBL/GenBank/DDBJ whole genome shotgun (WGS) entry which is preliminary data.</text>
</comment>
<dbReference type="EMBL" id="JAWXXX010000003">
    <property type="protein sequence ID" value="MDX5895470.1"/>
    <property type="molecule type" value="Genomic_DNA"/>
</dbReference>
<dbReference type="RefSeq" id="WP_143533749.1">
    <property type="nucleotide sequence ID" value="NZ_CP007516.1"/>
</dbReference>
<evidence type="ECO:0000313" key="2">
    <source>
        <dbReference type="EMBL" id="MDX5895470.1"/>
    </source>
</evidence>
<dbReference type="AlphaFoldDB" id="A0AB35TDU1"/>
<feature type="region of interest" description="Disordered" evidence="1">
    <location>
        <begin position="40"/>
        <end position="72"/>
    </location>
</feature>
<evidence type="ECO:0000313" key="3">
    <source>
        <dbReference type="Proteomes" id="UP001281130"/>
    </source>
</evidence>
<organism evidence="2 3">
    <name type="scientific">Rubrobacter radiotolerans</name>
    <name type="common">Arthrobacter radiotolerans</name>
    <dbReference type="NCBI Taxonomy" id="42256"/>
    <lineage>
        <taxon>Bacteria</taxon>
        <taxon>Bacillati</taxon>
        <taxon>Actinomycetota</taxon>
        <taxon>Rubrobacteria</taxon>
        <taxon>Rubrobacterales</taxon>
        <taxon>Rubrobacteraceae</taxon>
        <taxon>Rubrobacter</taxon>
    </lineage>
</organism>
<evidence type="ECO:0000256" key="1">
    <source>
        <dbReference type="SAM" id="MobiDB-lite"/>
    </source>
</evidence>